<dbReference type="OrthoDB" id="127573at2"/>
<dbReference type="EMBL" id="PPSL01000002">
    <property type="protein sequence ID" value="PQJ12101.1"/>
    <property type="molecule type" value="Genomic_DNA"/>
</dbReference>
<protein>
    <submittedName>
        <fullName evidence="1">FAD-dependent oxidoreductase</fullName>
    </submittedName>
</protein>
<evidence type="ECO:0000313" key="2">
    <source>
        <dbReference type="Proteomes" id="UP000239872"/>
    </source>
</evidence>
<dbReference type="RefSeq" id="WP_105038980.1">
    <property type="nucleotide sequence ID" value="NZ_PPSL01000002.1"/>
</dbReference>
<dbReference type="Proteomes" id="UP000239872">
    <property type="component" value="Unassembled WGS sequence"/>
</dbReference>
<dbReference type="InterPro" id="IPR036188">
    <property type="entry name" value="FAD/NAD-bd_sf"/>
</dbReference>
<dbReference type="AlphaFoldDB" id="A0A2S7SZR4"/>
<accession>A0A2S7SZR4</accession>
<evidence type="ECO:0000313" key="1">
    <source>
        <dbReference type="EMBL" id="PQJ12101.1"/>
    </source>
</evidence>
<dbReference type="GO" id="GO:0016491">
    <property type="term" value="F:oxidoreductase activity"/>
    <property type="evidence" value="ECO:0007669"/>
    <property type="project" value="UniProtKB-ARBA"/>
</dbReference>
<dbReference type="Pfam" id="PF13450">
    <property type="entry name" value="NAD_binding_8"/>
    <property type="match status" value="1"/>
</dbReference>
<dbReference type="SUPFAM" id="SSF51905">
    <property type="entry name" value="FAD/NAD(P)-binding domain"/>
    <property type="match status" value="1"/>
</dbReference>
<reference evidence="1 2" key="1">
    <citation type="submission" date="2018-01" db="EMBL/GenBank/DDBJ databases">
        <title>A novel member of the phylum Bacteroidetes isolated from glacier ice.</title>
        <authorList>
            <person name="Liu Q."/>
            <person name="Xin Y.-H."/>
        </authorList>
    </citation>
    <scope>NUCLEOTIDE SEQUENCE [LARGE SCALE GENOMIC DNA]</scope>
    <source>
        <strain evidence="1 2">RB1R16</strain>
    </source>
</reference>
<organism evidence="1 2">
    <name type="scientific">Flavipsychrobacter stenotrophus</name>
    <dbReference type="NCBI Taxonomy" id="2077091"/>
    <lineage>
        <taxon>Bacteria</taxon>
        <taxon>Pseudomonadati</taxon>
        <taxon>Bacteroidota</taxon>
        <taxon>Chitinophagia</taxon>
        <taxon>Chitinophagales</taxon>
        <taxon>Chitinophagaceae</taxon>
        <taxon>Flavipsychrobacter</taxon>
    </lineage>
</organism>
<dbReference type="InterPro" id="IPR050703">
    <property type="entry name" value="Flavin_MAO"/>
</dbReference>
<sequence>MHTNEGNSRRTFFKQVITGSSVLLAGMYAACRPRPPLAHIKGAIVGANFSTGHLLHNIEALPAPVRVVETDVLIIGGGISGLSAKRWLQQQGHTNVMLIEMDDHFGGNSTHGKNATSAYPWAAHYLPIPDVRNKEILDFLQEIGTITGYDDKGLPVYNDYHLLHDPEERLLINGYWQEGLVPEMGVPVVEKEQIRRFFKTVNDYKLAVGSDGKDAFAIPVDTSSADAQYRQLDQLSFHDYLQREGYTSKYLLWYLEYGCKDDYGSILKTTSAWAGLHYFASRKGGASNTNSSGVLTWPEGNGFLMEQIRKQVADTGMYKGQLACKVDEAGERTNVMVYDVAKKESYTISAKKVIMATPQFINLRLLKKVERILDDFNPRIEFKYAPWVVANITVNNMPDGKGTPLCWDNVVYGAASVGYVNANHQNLGIKNKIVLSHYLPLSYESADSARKSARNKTYEQWLKVFIDELEYAHPGVTDRIEAADIWVWGHGMIAPSPGFIWGRARTLAAQPISNKIFFAHSDLSGISIFEEAFYQGIKAAKQVIANV</sequence>
<name>A0A2S7SZR4_9BACT</name>
<keyword evidence="2" id="KW-1185">Reference proteome</keyword>
<dbReference type="Gene3D" id="3.50.50.60">
    <property type="entry name" value="FAD/NAD(P)-binding domain"/>
    <property type="match status" value="1"/>
</dbReference>
<gene>
    <name evidence="1" type="ORF">CJD36_009950</name>
</gene>
<dbReference type="PANTHER" id="PTHR43563:SF1">
    <property type="entry name" value="AMINE OXIDASE [FLAVIN-CONTAINING] B"/>
    <property type="match status" value="1"/>
</dbReference>
<dbReference type="PANTHER" id="PTHR43563">
    <property type="entry name" value="AMINE OXIDASE"/>
    <property type="match status" value="1"/>
</dbReference>
<proteinExistence type="predicted"/>
<comment type="caution">
    <text evidence="1">The sequence shown here is derived from an EMBL/GenBank/DDBJ whole genome shotgun (WGS) entry which is preliminary data.</text>
</comment>